<feature type="domain" description="Rv2993c-like N-terminal" evidence="4">
    <location>
        <begin position="1"/>
        <end position="50"/>
    </location>
</feature>
<dbReference type="PANTHER" id="PTHR11820">
    <property type="entry name" value="ACYLPYRUVASE"/>
    <property type="match status" value="1"/>
</dbReference>
<reference evidence="6" key="1">
    <citation type="submission" date="2016-11" db="EMBL/GenBank/DDBJ databases">
        <title>Mesorhizobium oceanicum sp. nov., isolated from deep seawater in South China Sea.</title>
        <authorList>
            <person name="Fu G.-Y."/>
        </authorList>
    </citation>
    <scope>NUCLEOTIDE SEQUENCE [LARGE SCALE GENOMIC DNA]</scope>
    <source>
        <strain evidence="6">B7</strain>
    </source>
</reference>
<accession>A0A1L3SMT1</accession>
<dbReference type="InterPro" id="IPR018833">
    <property type="entry name" value="Rv2993c-like_N"/>
</dbReference>
<comment type="similarity">
    <text evidence="1">Belongs to the FAH family.</text>
</comment>
<dbReference type="Proteomes" id="UP000182840">
    <property type="component" value="Chromosome"/>
</dbReference>
<dbReference type="Pfam" id="PF10370">
    <property type="entry name" value="Rv2993c-like_N"/>
    <property type="match status" value="1"/>
</dbReference>
<evidence type="ECO:0000313" key="5">
    <source>
        <dbReference type="EMBL" id="APH70727.1"/>
    </source>
</evidence>
<dbReference type="InterPro" id="IPR011234">
    <property type="entry name" value="Fumarylacetoacetase-like_C"/>
</dbReference>
<name>A0A1L3SMT1_9HYPH</name>
<evidence type="ECO:0000259" key="3">
    <source>
        <dbReference type="Pfam" id="PF01557"/>
    </source>
</evidence>
<keyword evidence="5" id="KW-0413">Isomerase</keyword>
<dbReference type="GO" id="GO:0046872">
    <property type="term" value="F:metal ion binding"/>
    <property type="evidence" value="ECO:0007669"/>
    <property type="project" value="UniProtKB-KW"/>
</dbReference>
<evidence type="ECO:0000256" key="2">
    <source>
        <dbReference type="ARBA" id="ARBA00022723"/>
    </source>
</evidence>
<sequence length="258" mass="27045">MHIARIEKDGRRGYGVLEQDVVHQLDGDPFAAIVRTGRSDPLSDVRLLAPVAAPRVFGVGLNYVAHIAESGAKTPTTPLLFMKPSTSVIGPGEPIVYPTEAKLVHFEAELAVVIGRGGRRIAEADALDHVLGYTLANDVSERVIQKTEMDQGALLVGKGFDGFCPLGPVIATGLDPAAIRLGARVNGEQRQESSTADLLFSVRDLVAYLSSAITLLPGDVIITGTPSGVGPIVPGDVVEIFADGIGVLTNPVVAEPTN</sequence>
<dbReference type="GO" id="GO:0018773">
    <property type="term" value="F:acetylpyruvate hydrolase activity"/>
    <property type="evidence" value="ECO:0007669"/>
    <property type="project" value="TreeGrafter"/>
</dbReference>
<dbReference type="EMBL" id="CP018171">
    <property type="protein sequence ID" value="APH70727.1"/>
    <property type="molecule type" value="Genomic_DNA"/>
</dbReference>
<keyword evidence="2" id="KW-0479">Metal-binding</keyword>
<dbReference type="STRING" id="1670800.BSQ44_04485"/>
<evidence type="ECO:0000259" key="4">
    <source>
        <dbReference type="Pfam" id="PF10370"/>
    </source>
</evidence>
<gene>
    <name evidence="5" type="ORF">BSQ44_04485</name>
</gene>
<dbReference type="Pfam" id="PF01557">
    <property type="entry name" value="FAA_hydrolase"/>
    <property type="match status" value="1"/>
</dbReference>
<feature type="domain" description="Fumarylacetoacetase-like C-terminal" evidence="3">
    <location>
        <begin position="56"/>
        <end position="253"/>
    </location>
</feature>
<dbReference type="Gene3D" id="3.90.850.10">
    <property type="entry name" value="Fumarylacetoacetase-like, C-terminal domain"/>
    <property type="match status" value="1"/>
</dbReference>
<keyword evidence="6" id="KW-1185">Reference proteome</keyword>
<dbReference type="KEGG" id="meso:BSQ44_04485"/>
<dbReference type="SUPFAM" id="SSF56529">
    <property type="entry name" value="FAH"/>
    <property type="match status" value="1"/>
</dbReference>
<dbReference type="OrthoDB" id="5197601at2"/>
<dbReference type="AlphaFoldDB" id="A0A1L3SMT1"/>
<dbReference type="RefSeq" id="WP_072602136.1">
    <property type="nucleotide sequence ID" value="NZ_CP018171.1"/>
</dbReference>
<dbReference type="GO" id="GO:0016853">
    <property type="term" value="F:isomerase activity"/>
    <property type="evidence" value="ECO:0007669"/>
    <property type="project" value="UniProtKB-KW"/>
</dbReference>
<dbReference type="GO" id="GO:0019752">
    <property type="term" value="P:carboxylic acid metabolic process"/>
    <property type="evidence" value="ECO:0007669"/>
    <property type="project" value="UniProtKB-ARBA"/>
</dbReference>
<dbReference type="InterPro" id="IPR036663">
    <property type="entry name" value="Fumarylacetoacetase_C_sf"/>
</dbReference>
<proteinExistence type="inferred from homology"/>
<evidence type="ECO:0000256" key="1">
    <source>
        <dbReference type="ARBA" id="ARBA00010211"/>
    </source>
</evidence>
<protein>
    <submittedName>
        <fullName evidence="5">2-hydroxyhepta-2,4-diene-1,7-dioate isomerase</fullName>
    </submittedName>
</protein>
<evidence type="ECO:0000313" key="6">
    <source>
        <dbReference type="Proteomes" id="UP000182840"/>
    </source>
</evidence>
<dbReference type="PANTHER" id="PTHR11820:SF7">
    <property type="entry name" value="ACYLPYRUVASE FAHD1, MITOCHONDRIAL"/>
    <property type="match status" value="1"/>
</dbReference>
<dbReference type="FunFam" id="3.90.850.10:FF:000002">
    <property type="entry name" value="2-hydroxyhepta-2,4-diene-1,7-dioate isomerase"/>
    <property type="match status" value="1"/>
</dbReference>
<organism evidence="5 6">
    <name type="scientific">Aquibium oceanicum</name>
    <dbReference type="NCBI Taxonomy" id="1670800"/>
    <lineage>
        <taxon>Bacteria</taxon>
        <taxon>Pseudomonadati</taxon>
        <taxon>Pseudomonadota</taxon>
        <taxon>Alphaproteobacteria</taxon>
        <taxon>Hyphomicrobiales</taxon>
        <taxon>Phyllobacteriaceae</taxon>
        <taxon>Aquibium</taxon>
    </lineage>
</organism>
<dbReference type="Gene3D" id="2.30.30.370">
    <property type="entry name" value="FAH"/>
    <property type="match status" value="1"/>
</dbReference>